<dbReference type="PANTHER" id="PTHR32322:SF18">
    <property type="entry name" value="S-ADENOSYLMETHIONINE_S-ADENOSYLHOMOCYSTEINE TRANSPORTER"/>
    <property type="match status" value="1"/>
</dbReference>
<keyword evidence="2" id="KW-1003">Cell membrane</keyword>
<dbReference type="GO" id="GO:0005886">
    <property type="term" value="C:plasma membrane"/>
    <property type="evidence" value="ECO:0007669"/>
    <property type="project" value="UniProtKB-SubCell"/>
</dbReference>
<evidence type="ECO:0000256" key="3">
    <source>
        <dbReference type="ARBA" id="ARBA00022692"/>
    </source>
</evidence>
<feature type="transmembrane region" description="Helical" evidence="6">
    <location>
        <begin position="68"/>
        <end position="90"/>
    </location>
</feature>
<dbReference type="PANTHER" id="PTHR32322">
    <property type="entry name" value="INNER MEMBRANE TRANSPORTER"/>
    <property type="match status" value="1"/>
</dbReference>
<feature type="transmembrane region" description="Helical" evidence="6">
    <location>
        <begin position="149"/>
        <end position="168"/>
    </location>
</feature>
<feature type="transmembrane region" description="Helical" evidence="6">
    <location>
        <begin position="269"/>
        <end position="288"/>
    </location>
</feature>
<dbReference type="InterPro" id="IPR037185">
    <property type="entry name" value="EmrE-like"/>
</dbReference>
<keyword evidence="9" id="KW-1185">Reference proteome</keyword>
<evidence type="ECO:0000256" key="6">
    <source>
        <dbReference type="SAM" id="Phobius"/>
    </source>
</evidence>
<dbReference type="OrthoDB" id="5430053at2"/>
<evidence type="ECO:0000313" key="8">
    <source>
        <dbReference type="EMBL" id="PLC51952.1"/>
    </source>
</evidence>
<feature type="transmembrane region" description="Helical" evidence="6">
    <location>
        <begin position="126"/>
        <end position="143"/>
    </location>
</feature>
<accession>A0A2N4UA98</accession>
<name>A0A2N4UA98_9BURK</name>
<feature type="transmembrane region" description="Helical" evidence="6">
    <location>
        <begin position="96"/>
        <end position="117"/>
    </location>
</feature>
<keyword evidence="3 6" id="KW-0812">Transmembrane</keyword>
<feature type="domain" description="EamA" evidence="7">
    <location>
        <begin position="12"/>
        <end position="140"/>
    </location>
</feature>
<dbReference type="Pfam" id="PF00892">
    <property type="entry name" value="EamA"/>
    <property type="match status" value="2"/>
</dbReference>
<keyword evidence="4 6" id="KW-1133">Transmembrane helix</keyword>
<dbReference type="AlphaFoldDB" id="A0A2N4UA98"/>
<evidence type="ECO:0000256" key="1">
    <source>
        <dbReference type="ARBA" id="ARBA00004651"/>
    </source>
</evidence>
<sequence>MKKNQADRGALFLMGITVGLWGVSWIVMKHLSAFIGPFDLVVGRYALAFLVLFSILVATRQSLSFPPFWLTVGIAVFQTTAFQCLCQLALVSGGAGHVVLLAYTMPFWVVMFAWVLLNERPARRHVIALMLAALGLVVVIAPWKGMGSVQGSLLALAGGMSWGLGVVLSKKMFMRHQVEVLNLSCWQMILGALFALPVALLWPQRSIVWGPDLFWGMAYMAILASALGWWLWLSVVRRVSATIAGMSSLGVPVLTIILAWLLLGERPTLLEAAGVALIMAGLVVINLPPDVFRRLRRRSLRT</sequence>
<feature type="transmembrane region" description="Helical" evidence="6">
    <location>
        <begin position="214"/>
        <end position="232"/>
    </location>
</feature>
<dbReference type="Gene3D" id="1.10.3730.20">
    <property type="match status" value="1"/>
</dbReference>
<feature type="transmembrane region" description="Helical" evidence="6">
    <location>
        <begin position="9"/>
        <end position="28"/>
    </location>
</feature>
<feature type="transmembrane region" description="Helical" evidence="6">
    <location>
        <begin position="239"/>
        <end position="263"/>
    </location>
</feature>
<dbReference type="InterPro" id="IPR050638">
    <property type="entry name" value="AA-Vitamin_Transporters"/>
</dbReference>
<evidence type="ECO:0000259" key="7">
    <source>
        <dbReference type="Pfam" id="PF00892"/>
    </source>
</evidence>
<feature type="transmembrane region" description="Helical" evidence="6">
    <location>
        <begin position="180"/>
        <end position="202"/>
    </location>
</feature>
<reference evidence="8 9" key="1">
    <citation type="submission" date="2017-10" db="EMBL/GenBank/DDBJ databases">
        <title>Two draft genome sequences of Pusillimonas sp. strains isolated from a nitrate- and radionuclide-contaminated groundwater in Russia.</title>
        <authorList>
            <person name="Grouzdev D.S."/>
            <person name="Tourova T.P."/>
            <person name="Goeva M.A."/>
            <person name="Babich T.L."/>
            <person name="Sokolova D.S."/>
            <person name="Abdullin R."/>
            <person name="Poltaraus A.B."/>
            <person name="Toshchakov S.V."/>
            <person name="Nazina T.N."/>
        </authorList>
    </citation>
    <scope>NUCLEOTIDE SEQUENCE [LARGE SCALE GENOMIC DNA]</scope>
    <source>
        <strain evidence="8 9">JR1/69-3-13</strain>
    </source>
</reference>
<proteinExistence type="predicted"/>
<comment type="caution">
    <text evidence="8">The sequence shown here is derived from an EMBL/GenBank/DDBJ whole genome shotgun (WGS) entry which is preliminary data.</text>
</comment>
<organism evidence="8 9">
    <name type="scientific">Pollutimonas subterranea</name>
    <dbReference type="NCBI Taxonomy" id="2045210"/>
    <lineage>
        <taxon>Bacteria</taxon>
        <taxon>Pseudomonadati</taxon>
        <taxon>Pseudomonadota</taxon>
        <taxon>Betaproteobacteria</taxon>
        <taxon>Burkholderiales</taxon>
        <taxon>Alcaligenaceae</taxon>
        <taxon>Pollutimonas</taxon>
    </lineage>
</organism>
<comment type="subcellular location">
    <subcellularLocation>
        <location evidence="1">Cell membrane</location>
        <topology evidence="1">Multi-pass membrane protein</topology>
    </subcellularLocation>
</comment>
<evidence type="ECO:0000256" key="2">
    <source>
        <dbReference type="ARBA" id="ARBA00022475"/>
    </source>
</evidence>
<protein>
    <submittedName>
        <fullName evidence="8">EamA family transporter</fullName>
    </submittedName>
</protein>
<dbReference type="InterPro" id="IPR000620">
    <property type="entry name" value="EamA_dom"/>
</dbReference>
<evidence type="ECO:0000256" key="4">
    <source>
        <dbReference type="ARBA" id="ARBA00022989"/>
    </source>
</evidence>
<evidence type="ECO:0000256" key="5">
    <source>
        <dbReference type="ARBA" id="ARBA00023136"/>
    </source>
</evidence>
<dbReference type="SUPFAM" id="SSF103481">
    <property type="entry name" value="Multidrug resistance efflux transporter EmrE"/>
    <property type="match status" value="2"/>
</dbReference>
<evidence type="ECO:0000313" key="9">
    <source>
        <dbReference type="Proteomes" id="UP000234190"/>
    </source>
</evidence>
<feature type="transmembrane region" description="Helical" evidence="6">
    <location>
        <begin position="34"/>
        <end position="56"/>
    </location>
</feature>
<keyword evidence="5 6" id="KW-0472">Membrane</keyword>
<dbReference type="EMBL" id="PDNW01000001">
    <property type="protein sequence ID" value="PLC51952.1"/>
    <property type="molecule type" value="Genomic_DNA"/>
</dbReference>
<dbReference type="Proteomes" id="UP000234190">
    <property type="component" value="Unassembled WGS sequence"/>
</dbReference>
<feature type="domain" description="EamA" evidence="7">
    <location>
        <begin position="151"/>
        <end position="286"/>
    </location>
</feature>
<gene>
    <name evidence="8" type="ORF">CR159_01605</name>
</gene>